<dbReference type="InterPro" id="IPR004565">
    <property type="entry name" value="OM_lipoprot_LolB"/>
</dbReference>
<evidence type="ECO:0000256" key="5">
    <source>
        <dbReference type="ARBA" id="ARBA00022448"/>
    </source>
</evidence>
<evidence type="ECO:0000256" key="11">
    <source>
        <dbReference type="ARBA" id="ARBA00023237"/>
    </source>
</evidence>
<dbReference type="CDD" id="cd16326">
    <property type="entry name" value="LolB"/>
    <property type="match status" value="1"/>
</dbReference>
<dbReference type="Proteomes" id="UP000838160">
    <property type="component" value="Unassembled WGS sequence"/>
</dbReference>
<evidence type="ECO:0000256" key="6">
    <source>
        <dbReference type="ARBA" id="ARBA00022729"/>
    </source>
</evidence>
<dbReference type="HAMAP" id="MF_00233">
    <property type="entry name" value="LolB"/>
    <property type="match status" value="1"/>
</dbReference>
<keyword evidence="6 14" id="KW-0732">Signal</keyword>
<dbReference type="Pfam" id="PF03550">
    <property type="entry name" value="LolB"/>
    <property type="match status" value="1"/>
</dbReference>
<dbReference type="Gene3D" id="2.50.20.10">
    <property type="entry name" value="Lipoprotein localisation LolA/LolB/LppX"/>
    <property type="match status" value="1"/>
</dbReference>
<dbReference type="InterPro" id="IPR029046">
    <property type="entry name" value="LolA/LolB/LppX"/>
</dbReference>
<evidence type="ECO:0000256" key="2">
    <source>
        <dbReference type="ARBA" id="ARBA00009696"/>
    </source>
</evidence>
<comment type="similarity">
    <text evidence="2 13">Belongs to the LolB family.</text>
</comment>
<proteinExistence type="inferred from homology"/>
<keyword evidence="10 13" id="KW-0143">Chaperone</keyword>
<name>A0ABN8DJ54_9VIBR</name>
<evidence type="ECO:0000256" key="9">
    <source>
        <dbReference type="ARBA" id="ARBA00023139"/>
    </source>
</evidence>
<comment type="caution">
    <text evidence="15">The sequence shown here is derived from an EMBL/GenBank/DDBJ whole genome shotgun (WGS) entry which is preliminary data.</text>
</comment>
<protein>
    <recommendedName>
        <fullName evidence="4 13">Outer-membrane lipoprotein LolB</fullName>
    </recommendedName>
</protein>
<reference evidence="15" key="1">
    <citation type="submission" date="2021-12" db="EMBL/GenBank/DDBJ databases">
        <authorList>
            <person name="Rodrigo-Torres L."/>
            <person name="Arahal R. D."/>
            <person name="Lucena T."/>
        </authorList>
    </citation>
    <scope>NUCLEOTIDE SEQUENCE</scope>
    <source>
        <strain evidence="15">CECT 8226</strain>
    </source>
</reference>
<evidence type="ECO:0000256" key="12">
    <source>
        <dbReference type="ARBA" id="ARBA00023288"/>
    </source>
</evidence>
<gene>
    <name evidence="13 15" type="primary">lolB</name>
    <name evidence="15" type="ORF">VHP8226_01973</name>
</gene>
<evidence type="ECO:0000256" key="3">
    <source>
        <dbReference type="ARBA" id="ARBA00011245"/>
    </source>
</evidence>
<accession>A0ABN8DJ54</accession>
<evidence type="ECO:0000313" key="16">
    <source>
        <dbReference type="Proteomes" id="UP000838160"/>
    </source>
</evidence>
<evidence type="ECO:0000256" key="8">
    <source>
        <dbReference type="ARBA" id="ARBA00023136"/>
    </source>
</evidence>
<keyword evidence="7 13" id="KW-0653">Protein transport</keyword>
<evidence type="ECO:0000256" key="1">
    <source>
        <dbReference type="ARBA" id="ARBA00004459"/>
    </source>
</evidence>
<keyword evidence="9" id="KW-0564">Palmitate</keyword>
<evidence type="ECO:0000256" key="13">
    <source>
        <dbReference type="HAMAP-Rule" id="MF_00233"/>
    </source>
</evidence>
<evidence type="ECO:0000256" key="14">
    <source>
        <dbReference type="SAM" id="SignalP"/>
    </source>
</evidence>
<dbReference type="RefSeq" id="WP_237484877.1">
    <property type="nucleotide sequence ID" value="NZ_CAKLCM010000002.1"/>
</dbReference>
<organism evidence="15 16">
    <name type="scientific">Vibrio hippocampi</name>
    <dbReference type="NCBI Taxonomy" id="654686"/>
    <lineage>
        <taxon>Bacteria</taxon>
        <taxon>Pseudomonadati</taxon>
        <taxon>Pseudomonadota</taxon>
        <taxon>Gammaproteobacteria</taxon>
        <taxon>Vibrionales</taxon>
        <taxon>Vibrionaceae</taxon>
        <taxon>Vibrio</taxon>
    </lineage>
</organism>
<dbReference type="EMBL" id="CAKLCM010000002">
    <property type="protein sequence ID" value="CAH0526618.1"/>
    <property type="molecule type" value="Genomic_DNA"/>
</dbReference>
<comment type="subunit">
    <text evidence="3 13">Monomer.</text>
</comment>
<evidence type="ECO:0000256" key="7">
    <source>
        <dbReference type="ARBA" id="ARBA00022927"/>
    </source>
</evidence>
<feature type="chain" id="PRO_5046884733" description="Outer-membrane lipoprotein LolB" evidence="14">
    <location>
        <begin position="39"/>
        <end position="218"/>
    </location>
</feature>
<evidence type="ECO:0000256" key="4">
    <source>
        <dbReference type="ARBA" id="ARBA00016202"/>
    </source>
</evidence>
<evidence type="ECO:0000256" key="10">
    <source>
        <dbReference type="ARBA" id="ARBA00023186"/>
    </source>
</evidence>
<comment type="function">
    <text evidence="13">Plays a critical role in the incorporation of lipoproteins in the outer membrane after they are released by the LolA protein.</text>
</comment>
<keyword evidence="16" id="KW-1185">Reference proteome</keyword>
<keyword evidence="12 15" id="KW-0449">Lipoprotein</keyword>
<feature type="signal peptide" evidence="14">
    <location>
        <begin position="1"/>
        <end position="38"/>
    </location>
</feature>
<sequence>MKIKLPVNMFNRLKPYRLCALICATLYLIGCSTMPEQATSVEWQSHQARLQALSQYTVTGKLAYISPQERQSLNFFWSHKPQQTQIRLTTFLGKTVLSLNSDKNGSVIETYDGQTLKGKDVNQLITQLTGLNIPIAELQQWLIGLPGASEQYQLNELNTLESLMQPINGQPWQLNYGRYGNFSRMNDVDPIAMPTQIKMQQRDTKINLVVSKWTLEPQ</sequence>
<keyword evidence="11 13" id="KW-0998">Cell outer membrane</keyword>
<dbReference type="SUPFAM" id="SSF89392">
    <property type="entry name" value="Prokaryotic lipoproteins and lipoprotein localization factors"/>
    <property type="match status" value="1"/>
</dbReference>
<keyword evidence="8 13" id="KW-0472">Membrane</keyword>
<keyword evidence="5 13" id="KW-0813">Transport</keyword>
<dbReference type="NCBIfam" id="TIGR00548">
    <property type="entry name" value="lolB"/>
    <property type="match status" value="1"/>
</dbReference>
<comment type="subcellular location">
    <subcellularLocation>
        <location evidence="1">Cell outer membrane</location>
        <topology evidence="1">Lipid-anchor</topology>
    </subcellularLocation>
</comment>
<evidence type="ECO:0000313" key="15">
    <source>
        <dbReference type="EMBL" id="CAH0526618.1"/>
    </source>
</evidence>